<name>A0A401GQB1_9APHY</name>
<dbReference type="InterPro" id="IPR045340">
    <property type="entry name" value="DUF6533"/>
</dbReference>
<dbReference type="GeneID" id="38780851"/>
<proteinExistence type="predicted"/>
<dbReference type="InParanoid" id="A0A401GQB1"/>
<comment type="caution">
    <text evidence="2">The sequence shown here is derived from an EMBL/GenBank/DDBJ whole genome shotgun (WGS) entry which is preliminary data.</text>
</comment>
<feature type="domain" description="DUF6533" evidence="1">
    <location>
        <begin position="21"/>
        <end position="66"/>
    </location>
</feature>
<keyword evidence="3" id="KW-1185">Reference proteome</keyword>
<reference evidence="2 3" key="1">
    <citation type="journal article" date="2018" name="Sci. Rep.">
        <title>Genome sequence of the cauliflower mushroom Sparassis crispa (Hanabiratake) and its association with beneficial usage.</title>
        <authorList>
            <person name="Kiyama R."/>
            <person name="Furutani Y."/>
            <person name="Kawaguchi K."/>
            <person name="Nakanishi T."/>
        </authorList>
    </citation>
    <scope>NUCLEOTIDE SEQUENCE [LARGE SCALE GENOMIC DNA]</scope>
</reference>
<dbReference type="AlphaFoldDB" id="A0A401GQB1"/>
<dbReference type="RefSeq" id="XP_027614847.1">
    <property type="nucleotide sequence ID" value="XM_027759046.1"/>
</dbReference>
<gene>
    <name evidence="2" type="ORF">SCP_0509930</name>
</gene>
<dbReference type="Proteomes" id="UP000287166">
    <property type="component" value="Unassembled WGS sequence"/>
</dbReference>
<accession>A0A401GQB1</accession>
<evidence type="ECO:0000313" key="2">
    <source>
        <dbReference type="EMBL" id="GBE83934.1"/>
    </source>
</evidence>
<dbReference type="Pfam" id="PF20151">
    <property type="entry name" value="DUF6533"/>
    <property type="match status" value="1"/>
</dbReference>
<sequence length="85" mass="9789">MVDPHDVATRISSGDVEGIACYYCAVVCLLWYDYLLTFSEEVQYIWKSRLSVSSVLFYVIRYSALLSSICEVLATQGWLKNHRSR</sequence>
<organism evidence="2 3">
    <name type="scientific">Sparassis crispa</name>
    <dbReference type="NCBI Taxonomy" id="139825"/>
    <lineage>
        <taxon>Eukaryota</taxon>
        <taxon>Fungi</taxon>
        <taxon>Dikarya</taxon>
        <taxon>Basidiomycota</taxon>
        <taxon>Agaricomycotina</taxon>
        <taxon>Agaricomycetes</taxon>
        <taxon>Polyporales</taxon>
        <taxon>Sparassidaceae</taxon>
        <taxon>Sparassis</taxon>
    </lineage>
</organism>
<dbReference type="OrthoDB" id="2803471at2759"/>
<evidence type="ECO:0000259" key="1">
    <source>
        <dbReference type="Pfam" id="PF20151"/>
    </source>
</evidence>
<protein>
    <recommendedName>
        <fullName evidence="1">DUF6533 domain-containing protein</fullName>
    </recommendedName>
</protein>
<evidence type="ECO:0000313" key="3">
    <source>
        <dbReference type="Proteomes" id="UP000287166"/>
    </source>
</evidence>
<dbReference type="EMBL" id="BFAD01000005">
    <property type="protein sequence ID" value="GBE83934.1"/>
    <property type="molecule type" value="Genomic_DNA"/>
</dbReference>